<feature type="signal peptide" evidence="6">
    <location>
        <begin position="1"/>
        <end position="29"/>
    </location>
</feature>
<dbReference type="CDD" id="cd00033">
    <property type="entry name" value="CCP"/>
    <property type="match status" value="2"/>
</dbReference>
<reference evidence="8" key="2">
    <citation type="journal article" date="2017" name="Front. Cell. Infect. Microbiol.">
        <title>Analysis of the Salivary Gland Transcriptome of Unfed and Partially Fed Amblyomma sculptum Ticks and Descriptive Proteome of the Saliva.</title>
        <authorList>
            <person name="Esteves E."/>
            <person name="Maruyama S.R."/>
            <person name="Kawahara R."/>
            <person name="Fujita A."/>
            <person name="Martins L.A."/>
            <person name="Righi A.A."/>
            <person name="Costa F.B."/>
            <person name="Palmisano G."/>
            <person name="Labruna M.B."/>
            <person name="Sa-Nunes A."/>
            <person name="Ribeiro J.M.C."/>
            <person name="Fogaca A.C."/>
        </authorList>
    </citation>
    <scope>NUCLEOTIDE SEQUENCE</scope>
</reference>
<dbReference type="Gene3D" id="2.10.70.10">
    <property type="entry name" value="Complement Module, domain 1"/>
    <property type="match status" value="2"/>
</dbReference>
<feature type="domain" description="Sushi" evidence="7">
    <location>
        <begin position="97"/>
        <end position="155"/>
    </location>
</feature>
<evidence type="ECO:0000256" key="3">
    <source>
        <dbReference type="ARBA" id="ARBA00023157"/>
    </source>
</evidence>
<evidence type="ECO:0000256" key="1">
    <source>
        <dbReference type="ARBA" id="ARBA00022659"/>
    </source>
</evidence>
<keyword evidence="4" id="KW-0325">Glycoprotein</keyword>
<name>A0A1E1XRX3_AMBSC</name>
<dbReference type="InterPro" id="IPR000436">
    <property type="entry name" value="Sushi_SCR_CCP_dom"/>
</dbReference>
<organism evidence="8">
    <name type="scientific">Amblyomma sculptum</name>
    <name type="common">Tick</name>
    <dbReference type="NCBI Taxonomy" id="1581419"/>
    <lineage>
        <taxon>Eukaryota</taxon>
        <taxon>Metazoa</taxon>
        <taxon>Ecdysozoa</taxon>
        <taxon>Arthropoda</taxon>
        <taxon>Chelicerata</taxon>
        <taxon>Arachnida</taxon>
        <taxon>Acari</taxon>
        <taxon>Parasitiformes</taxon>
        <taxon>Ixodida</taxon>
        <taxon>Ixodoidea</taxon>
        <taxon>Ixodidae</taxon>
        <taxon>Amblyomminae</taxon>
        <taxon>Amblyomma</taxon>
    </lineage>
</organism>
<keyword evidence="1 5" id="KW-0768">Sushi</keyword>
<evidence type="ECO:0000256" key="4">
    <source>
        <dbReference type="ARBA" id="ARBA00023180"/>
    </source>
</evidence>
<keyword evidence="8" id="KW-0675">Receptor</keyword>
<evidence type="ECO:0000256" key="5">
    <source>
        <dbReference type="PROSITE-ProRule" id="PRU00302"/>
    </source>
</evidence>
<keyword evidence="2" id="KW-0677">Repeat</keyword>
<dbReference type="SUPFAM" id="SSF57535">
    <property type="entry name" value="Complement control module/SCR domain"/>
    <property type="match status" value="2"/>
</dbReference>
<evidence type="ECO:0000256" key="2">
    <source>
        <dbReference type="ARBA" id="ARBA00022737"/>
    </source>
</evidence>
<dbReference type="PANTHER" id="PTHR19325">
    <property type="entry name" value="COMPLEMENT COMPONENT-RELATED SUSHI DOMAIN-CONTAINING"/>
    <property type="match status" value="1"/>
</dbReference>
<accession>A0A1E1XRX3</accession>
<dbReference type="InterPro" id="IPR050350">
    <property type="entry name" value="Compl-Cell_Adhes-Reg"/>
</dbReference>
<evidence type="ECO:0000256" key="6">
    <source>
        <dbReference type="SAM" id="SignalP"/>
    </source>
</evidence>
<reference evidence="8" key="1">
    <citation type="submission" date="2016-09" db="EMBL/GenBank/DDBJ databases">
        <authorList>
            <person name="Capua I."/>
            <person name="De Benedictis P."/>
            <person name="Joannis T."/>
            <person name="Lombin L.H."/>
            <person name="Cattoli G."/>
        </authorList>
    </citation>
    <scope>NUCLEOTIDE SEQUENCE</scope>
</reference>
<feature type="domain" description="Sushi" evidence="7">
    <location>
        <begin position="34"/>
        <end position="95"/>
    </location>
</feature>
<feature type="non-terminal residue" evidence="8">
    <location>
        <position position="165"/>
    </location>
</feature>
<feature type="chain" id="PRO_5009116256" evidence="6">
    <location>
        <begin position="30"/>
        <end position="165"/>
    </location>
</feature>
<dbReference type="PANTHER" id="PTHR19325:SF575">
    <property type="entry name" value="LOCOMOTION-RELATED PROTEIN HIKARU GENKI"/>
    <property type="match status" value="1"/>
</dbReference>
<dbReference type="Pfam" id="PF00084">
    <property type="entry name" value="Sushi"/>
    <property type="match status" value="1"/>
</dbReference>
<protein>
    <submittedName>
        <fullName evidence="8">Putative complement component 3d/epstein barr virus receptor 2</fullName>
    </submittedName>
</protein>
<sequence length="165" mass="17701">MKATRGKMGTLGLASTAVALLLFARKCCALPQLAPCSVPPPEIANGGYVEVKDSRLALYHCNIGFWLKGPSNLTCVSSTDGNDTWLPDPGPECLKYQDCPQIDLKHGDYDGDCCAPGDNVTFYCEDDERFNLLGAKEATCQENGAWSAPIPTCEDTYCTDPGVSP</sequence>
<keyword evidence="6" id="KW-0732">Signal</keyword>
<dbReference type="AlphaFoldDB" id="A0A1E1XRX3"/>
<dbReference type="InterPro" id="IPR035976">
    <property type="entry name" value="Sushi/SCR/CCP_sf"/>
</dbReference>
<dbReference type="SMART" id="SM00032">
    <property type="entry name" value="CCP"/>
    <property type="match status" value="2"/>
</dbReference>
<keyword evidence="3" id="KW-1015">Disulfide bond</keyword>
<dbReference type="PROSITE" id="PS50923">
    <property type="entry name" value="SUSHI"/>
    <property type="match status" value="2"/>
</dbReference>
<comment type="caution">
    <text evidence="5">Lacks conserved residue(s) required for the propagation of feature annotation.</text>
</comment>
<evidence type="ECO:0000313" key="8">
    <source>
        <dbReference type="EMBL" id="JAU02029.1"/>
    </source>
</evidence>
<evidence type="ECO:0000259" key="7">
    <source>
        <dbReference type="PROSITE" id="PS50923"/>
    </source>
</evidence>
<dbReference type="EMBL" id="GFAA01001406">
    <property type="protein sequence ID" value="JAU02029.1"/>
    <property type="molecule type" value="mRNA"/>
</dbReference>
<proteinExistence type="evidence at transcript level"/>